<dbReference type="InterPro" id="IPR013656">
    <property type="entry name" value="PAS_4"/>
</dbReference>
<organism evidence="6 7">
    <name type="scientific">Sulfuriferula multivorans</name>
    <dbReference type="NCBI Taxonomy" id="1559896"/>
    <lineage>
        <taxon>Bacteria</taxon>
        <taxon>Pseudomonadati</taxon>
        <taxon>Pseudomonadota</taxon>
        <taxon>Betaproteobacteria</taxon>
        <taxon>Nitrosomonadales</taxon>
        <taxon>Sulfuricellaceae</taxon>
        <taxon>Sulfuriferula</taxon>
    </lineage>
</organism>
<dbReference type="SUPFAM" id="SSF55785">
    <property type="entry name" value="PYP-like sensor domain (PAS domain)"/>
    <property type="match status" value="1"/>
</dbReference>
<dbReference type="InterPro" id="IPR035919">
    <property type="entry name" value="EAL_sf"/>
</dbReference>
<dbReference type="PANTHER" id="PTHR44757:SF4">
    <property type="entry name" value="DIGUANYLATE CYCLASE DGCE-RELATED"/>
    <property type="match status" value="1"/>
</dbReference>
<dbReference type="Pfam" id="PF00990">
    <property type="entry name" value="GGDEF"/>
    <property type="match status" value="1"/>
</dbReference>
<feature type="coiled-coil region" evidence="1">
    <location>
        <begin position="366"/>
        <end position="400"/>
    </location>
</feature>
<feature type="transmembrane region" description="Helical" evidence="2">
    <location>
        <begin position="269"/>
        <end position="289"/>
    </location>
</feature>
<dbReference type="Gene3D" id="3.20.20.450">
    <property type="entry name" value="EAL domain"/>
    <property type="match status" value="1"/>
</dbReference>
<feature type="domain" description="PAS" evidence="3">
    <location>
        <begin position="404"/>
        <end position="475"/>
    </location>
</feature>
<dbReference type="InterPro" id="IPR029150">
    <property type="entry name" value="dCache_3"/>
</dbReference>
<dbReference type="PROSITE" id="PS50883">
    <property type="entry name" value="EAL"/>
    <property type="match status" value="1"/>
</dbReference>
<dbReference type="NCBIfam" id="TIGR00254">
    <property type="entry name" value="GGDEF"/>
    <property type="match status" value="1"/>
</dbReference>
<dbReference type="Gene3D" id="3.30.70.270">
    <property type="match status" value="1"/>
</dbReference>
<dbReference type="InterPro" id="IPR000160">
    <property type="entry name" value="GGDEF_dom"/>
</dbReference>
<dbReference type="InterPro" id="IPR035965">
    <property type="entry name" value="PAS-like_dom_sf"/>
</dbReference>
<name>A0A401JG91_9PROT</name>
<dbReference type="CDD" id="cd00130">
    <property type="entry name" value="PAS"/>
    <property type="match status" value="1"/>
</dbReference>
<evidence type="ECO:0000259" key="4">
    <source>
        <dbReference type="PROSITE" id="PS50883"/>
    </source>
</evidence>
<evidence type="ECO:0000256" key="1">
    <source>
        <dbReference type="SAM" id="Coils"/>
    </source>
</evidence>
<dbReference type="SMART" id="SM00052">
    <property type="entry name" value="EAL"/>
    <property type="match status" value="1"/>
</dbReference>
<dbReference type="SMART" id="SM00091">
    <property type="entry name" value="PAS"/>
    <property type="match status" value="1"/>
</dbReference>
<dbReference type="RefSeq" id="WP_124705403.1">
    <property type="nucleotide sequence ID" value="NZ_BGOW01000021.1"/>
</dbReference>
<dbReference type="CDD" id="cd01948">
    <property type="entry name" value="EAL"/>
    <property type="match status" value="1"/>
</dbReference>
<feature type="transmembrane region" description="Helical" evidence="2">
    <location>
        <begin position="301"/>
        <end position="326"/>
    </location>
</feature>
<evidence type="ECO:0000259" key="3">
    <source>
        <dbReference type="PROSITE" id="PS50112"/>
    </source>
</evidence>
<reference evidence="6 7" key="1">
    <citation type="journal article" date="2019" name="Front. Microbiol.">
        <title>Genomes of Neutrophilic Sulfur-Oxidizing Chemolithoautotrophs Representing 9 Proteobacterial Species From 8 Genera.</title>
        <authorList>
            <person name="Watanabe T."/>
            <person name="Kojima H."/>
            <person name="Umezawa K."/>
            <person name="Hori C."/>
            <person name="Takasuka T.E."/>
            <person name="Kato Y."/>
            <person name="Fukui M."/>
        </authorList>
    </citation>
    <scope>NUCLEOTIDE SEQUENCE [LARGE SCALE GENOMIC DNA]</scope>
    <source>
        <strain evidence="6 7">TTN</strain>
    </source>
</reference>
<evidence type="ECO:0000256" key="2">
    <source>
        <dbReference type="SAM" id="Phobius"/>
    </source>
</evidence>
<dbReference type="AlphaFoldDB" id="A0A401JG91"/>
<keyword evidence="2" id="KW-0812">Transmembrane</keyword>
<accession>A0A401JG91</accession>
<evidence type="ECO:0000259" key="5">
    <source>
        <dbReference type="PROSITE" id="PS50887"/>
    </source>
</evidence>
<proteinExistence type="predicted"/>
<dbReference type="SMART" id="SM00267">
    <property type="entry name" value="GGDEF"/>
    <property type="match status" value="1"/>
</dbReference>
<dbReference type="Pfam" id="PF00563">
    <property type="entry name" value="EAL"/>
    <property type="match status" value="1"/>
</dbReference>
<keyword evidence="2" id="KW-1133">Transmembrane helix</keyword>
<dbReference type="SUPFAM" id="SSF141868">
    <property type="entry name" value="EAL domain-like"/>
    <property type="match status" value="1"/>
</dbReference>
<dbReference type="EMBL" id="BGOW01000021">
    <property type="protein sequence ID" value="GBL46622.1"/>
    <property type="molecule type" value="Genomic_DNA"/>
</dbReference>
<feature type="domain" description="EAL" evidence="4">
    <location>
        <begin position="706"/>
        <end position="958"/>
    </location>
</feature>
<keyword evidence="2" id="KW-0472">Membrane</keyword>
<protein>
    <submittedName>
        <fullName evidence="6">Diguanylate cyclase/phosphodiesterase</fullName>
    </submittedName>
</protein>
<keyword evidence="1" id="KW-0175">Coiled coil</keyword>
<dbReference type="InterPro" id="IPR052155">
    <property type="entry name" value="Biofilm_reg_signaling"/>
</dbReference>
<dbReference type="SUPFAM" id="SSF55073">
    <property type="entry name" value="Nucleotide cyclase"/>
    <property type="match status" value="1"/>
</dbReference>
<comment type="caution">
    <text evidence="6">The sequence shown here is derived from an EMBL/GenBank/DDBJ whole genome shotgun (WGS) entry which is preliminary data.</text>
</comment>
<dbReference type="PROSITE" id="PS50887">
    <property type="entry name" value="GGDEF"/>
    <property type="match status" value="1"/>
</dbReference>
<dbReference type="InterPro" id="IPR001633">
    <property type="entry name" value="EAL_dom"/>
</dbReference>
<gene>
    <name evidence="6" type="ORF">SFMTTN_2438</name>
</gene>
<dbReference type="Proteomes" id="UP000286806">
    <property type="component" value="Unassembled WGS sequence"/>
</dbReference>
<evidence type="ECO:0000313" key="6">
    <source>
        <dbReference type="EMBL" id="GBL46622.1"/>
    </source>
</evidence>
<dbReference type="NCBIfam" id="TIGR00229">
    <property type="entry name" value="sensory_box"/>
    <property type="match status" value="1"/>
</dbReference>
<feature type="domain" description="GGDEF" evidence="5">
    <location>
        <begin position="562"/>
        <end position="695"/>
    </location>
</feature>
<sequence length="958" mass="106394">MAIPVNRFRRFFSLKWKIIIPLSLVLLAVNASLSYINYNSQRAQFELAHKASEAQSRRFAAEVITQLGTQLEMSANLIPNLSDVHGAIVRGDKTALQLYYQRYWDALHFNSGLEQVLFFKPDGQLFASWKENSTQVDEPALSAQVRQVIADEQPQRLLACATTCLYYFIIPVLDNGHSVAAVAVAESFVDAVLSFQRITSSDMALAVLAPNISGLPASSRQPRVPALNRRVLAASGGPQSIEILQSIQPHDIRANQRISVSYRDRQYEILPVPIIIGASIGNPSMAVIFDRTQDLQHLHAVAWQSAGIGMLGLIISELMLLVLLWIPMRHLKRTAEALPLLGRGEFEAVRSRLEKTRRRNPLHDELDTLDASALDLADRLEALQEKNHSHSNELDNLVRQLSRERDFVSGLLDTAQMIIVTQDSQGRILMANAYMLALTGFDYRELRGAKLTDYFSQPKQAMDANRELSALLHSDGASLRQETALRCKNGESRDVVWIHSSLGAENTDAAAILSVGLDITELHRVEKQASYLTEYDPLTGLYNRHRFQEMLQEILSHTETQFNGALIYLDLDEFKSLNDMAGHTAADQVLHAVASQLQGLLPTPALIGRLGGDDFGVFFNHLDAQHAIQLARHIQHSLSMITLAEVPLSHKVSACIGITLFPEHGTVAQELLANADLALFRAKESGRGNLHLYAPDEGLMERVLNRVYWVDKIEQALADDQFELYFQPILSLSDNKVSHYEALVRMHNPTGDLFMPIEFIGVAETTGLIRGIDRLVLHKAIAALAELQLKTPNSKLSVNLSGRSFSNPRWLELLQDELNSSGINPSGLIFEITETAAVEDMASARALMEKVIALGCAFSLDDFGVGFASFDYLKQLPVEYVKIDGSFIRNLATSTDDQLFVKALVQAAHGFGKKTVAEFVENAEIVQLLRDYGVDYAQGYHIGKPDPVFGLIARRDIG</sequence>
<evidence type="ECO:0000313" key="7">
    <source>
        <dbReference type="Proteomes" id="UP000286806"/>
    </source>
</evidence>
<dbReference type="Pfam" id="PF08448">
    <property type="entry name" value="PAS_4"/>
    <property type="match status" value="1"/>
</dbReference>
<dbReference type="PANTHER" id="PTHR44757">
    <property type="entry name" value="DIGUANYLATE CYCLASE DGCP"/>
    <property type="match status" value="1"/>
</dbReference>
<dbReference type="PROSITE" id="PS50112">
    <property type="entry name" value="PAS"/>
    <property type="match status" value="1"/>
</dbReference>
<dbReference type="InterPro" id="IPR029787">
    <property type="entry name" value="Nucleotide_cyclase"/>
</dbReference>
<dbReference type="OrthoDB" id="9813903at2"/>
<dbReference type="Pfam" id="PF14827">
    <property type="entry name" value="dCache_3"/>
    <property type="match status" value="1"/>
</dbReference>
<keyword evidence="7" id="KW-1185">Reference proteome</keyword>
<dbReference type="Gene3D" id="3.30.450.20">
    <property type="entry name" value="PAS domain"/>
    <property type="match status" value="1"/>
</dbReference>
<dbReference type="InterPro" id="IPR000014">
    <property type="entry name" value="PAS"/>
</dbReference>
<dbReference type="InterPro" id="IPR043128">
    <property type="entry name" value="Rev_trsase/Diguanyl_cyclase"/>
</dbReference>
<dbReference type="CDD" id="cd01949">
    <property type="entry name" value="GGDEF"/>
    <property type="match status" value="1"/>
</dbReference>